<dbReference type="RefSeq" id="WP_068137024.1">
    <property type="nucleotide sequence ID" value="NZ_CP042914.1"/>
</dbReference>
<reference evidence="3 4" key="1">
    <citation type="submission" date="2019-08" db="EMBL/GenBank/DDBJ databases">
        <title>Deep-cultivation of Planctomycetes and their phenomic and genomic characterization uncovers novel biology.</title>
        <authorList>
            <person name="Wiegand S."/>
            <person name="Jogler M."/>
            <person name="Boedeker C."/>
            <person name="Pinto D."/>
            <person name="Vollmers J."/>
            <person name="Rivas-Marin E."/>
            <person name="Kohn T."/>
            <person name="Peeters S.H."/>
            <person name="Heuer A."/>
            <person name="Rast P."/>
            <person name="Oberbeckmann S."/>
            <person name="Bunk B."/>
            <person name="Jeske O."/>
            <person name="Meyerdierks A."/>
            <person name="Storesund J.E."/>
            <person name="Kallscheuer N."/>
            <person name="Luecker S."/>
            <person name="Lage O.M."/>
            <person name="Pohl T."/>
            <person name="Merkel B.J."/>
            <person name="Hornburger P."/>
            <person name="Mueller R.-W."/>
            <person name="Bruemmer F."/>
            <person name="Labrenz M."/>
            <person name="Spormann A.M."/>
            <person name="Op den Camp H."/>
            <person name="Overmann J."/>
            <person name="Amann R."/>
            <person name="Jetten M.S.M."/>
            <person name="Mascher T."/>
            <person name="Medema M.H."/>
            <person name="Devos D.P."/>
            <person name="Kaster A.-K."/>
            <person name="Ovreas L."/>
            <person name="Rohde M."/>
            <person name="Galperin M.Y."/>
            <person name="Jogler C."/>
        </authorList>
    </citation>
    <scope>NUCLEOTIDE SEQUENCE [LARGE SCALE GENOMIC DNA]</scope>
    <source>
        <strain evidence="3 4">UC8</strain>
    </source>
</reference>
<sequence precursor="true">MHRFLLATYALFLPITAAADWPAFLGGVQRDNAAADVPLTWSAKENIVWEAALPGHGQSSPVVVGDLVYTTAIEGPNKEQNIVVCLDLKTGHENWRHAFDNSLQVKNDVYTSRAAPTPVADQDGVYAFFESGDLVALDTAGAVRWQRGLLKDYGKYEGRFGLGGSLAQTDDRIFVLADNDGPAYLLAIEKSSGKTLWKTDRTSRTSWSSPMILAVEGQPQVVVSSAGSVDGYDPSSGELLWSMDDVGGNTVASPVPFGDGRFLVGASPGRNGENAEGARRSNMAVKVEKAGDGFEPKVLWRNEKASSSFGSPIVYDGYAYFTNRAGVLFCLDAETGEQAYTTRLESNWATPIGIDGRVYVFGKSGETAVLASGAEEKRLATNKLWTPAGDGGPGGFAGEIQYGIAPTPAGVLVRTGSRMFLIGEK</sequence>
<dbReference type="PANTHER" id="PTHR34512:SF30">
    <property type="entry name" value="OUTER MEMBRANE PROTEIN ASSEMBLY FACTOR BAMB"/>
    <property type="match status" value="1"/>
</dbReference>
<feature type="domain" description="Pyrrolo-quinoline quinone repeat" evidence="2">
    <location>
        <begin position="46"/>
        <end position="152"/>
    </location>
</feature>
<dbReference type="SUPFAM" id="SSF50998">
    <property type="entry name" value="Quinoprotein alcohol dehydrogenase-like"/>
    <property type="match status" value="1"/>
</dbReference>
<dbReference type="Pfam" id="PF13360">
    <property type="entry name" value="PQQ_2"/>
    <property type="match status" value="3"/>
</dbReference>
<dbReference type="InterPro" id="IPR011047">
    <property type="entry name" value="Quinoprotein_ADH-like_sf"/>
</dbReference>
<dbReference type="Proteomes" id="UP000325286">
    <property type="component" value="Chromosome"/>
</dbReference>
<protein>
    <submittedName>
        <fullName evidence="3">Outer membrane biogenesis protein BamB</fullName>
    </submittedName>
</protein>
<evidence type="ECO:0000259" key="2">
    <source>
        <dbReference type="Pfam" id="PF13360"/>
    </source>
</evidence>
<feature type="domain" description="Pyrrolo-quinoline quinone repeat" evidence="2">
    <location>
        <begin position="297"/>
        <end position="365"/>
    </location>
</feature>
<evidence type="ECO:0000313" key="3">
    <source>
        <dbReference type="EMBL" id="QEG39519.1"/>
    </source>
</evidence>
<dbReference type="EMBL" id="CP042914">
    <property type="protein sequence ID" value="QEG39519.1"/>
    <property type="molecule type" value="Genomic_DNA"/>
</dbReference>
<feature type="chain" id="PRO_5022821355" evidence="1">
    <location>
        <begin position="20"/>
        <end position="425"/>
    </location>
</feature>
<evidence type="ECO:0000256" key="1">
    <source>
        <dbReference type="SAM" id="SignalP"/>
    </source>
</evidence>
<proteinExistence type="predicted"/>
<feature type="domain" description="Pyrrolo-quinoline quinone repeat" evidence="2">
    <location>
        <begin position="164"/>
        <end position="245"/>
    </location>
</feature>
<dbReference type="OrthoDB" id="244732at2"/>
<dbReference type="InterPro" id="IPR002372">
    <property type="entry name" value="PQQ_rpt_dom"/>
</dbReference>
<dbReference type="AlphaFoldDB" id="A0A5B9QNJ3"/>
<name>A0A5B9QNJ3_9BACT</name>
<organism evidence="3 4">
    <name type="scientific">Roseimaritima ulvae</name>
    <dbReference type="NCBI Taxonomy" id="980254"/>
    <lineage>
        <taxon>Bacteria</taxon>
        <taxon>Pseudomonadati</taxon>
        <taxon>Planctomycetota</taxon>
        <taxon>Planctomycetia</taxon>
        <taxon>Pirellulales</taxon>
        <taxon>Pirellulaceae</taxon>
        <taxon>Roseimaritima</taxon>
    </lineage>
</organism>
<dbReference type="InterPro" id="IPR015943">
    <property type="entry name" value="WD40/YVTN_repeat-like_dom_sf"/>
</dbReference>
<gene>
    <name evidence="3" type="ORF">UC8_15140</name>
</gene>
<dbReference type="KEGG" id="rul:UC8_15140"/>
<keyword evidence="1" id="KW-0732">Signal</keyword>
<dbReference type="InterPro" id="IPR018391">
    <property type="entry name" value="PQQ_b-propeller_rpt"/>
</dbReference>
<dbReference type="PANTHER" id="PTHR34512">
    <property type="entry name" value="CELL SURFACE PROTEIN"/>
    <property type="match status" value="1"/>
</dbReference>
<evidence type="ECO:0000313" key="4">
    <source>
        <dbReference type="Proteomes" id="UP000325286"/>
    </source>
</evidence>
<feature type="signal peptide" evidence="1">
    <location>
        <begin position="1"/>
        <end position="19"/>
    </location>
</feature>
<dbReference type="Gene3D" id="2.130.10.10">
    <property type="entry name" value="YVTN repeat-like/Quinoprotein amine dehydrogenase"/>
    <property type="match status" value="2"/>
</dbReference>
<accession>A0A5B9QNJ3</accession>
<dbReference type="SMART" id="SM00564">
    <property type="entry name" value="PQQ"/>
    <property type="match status" value="5"/>
</dbReference>
<keyword evidence="4" id="KW-1185">Reference proteome</keyword>